<dbReference type="AlphaFoldDB" id="A0A077M4W1"/>
<evidence type="ECO:0000259" key="3">
    <source>
        <dbReference type="Pfam" id="PF00501"/>
    </source>
</evidence>
<dbReference type="SUPFAM" id="SSF56801">
    <property type="entry name" value="Acetyl-CoA synthetase-like"/>
    <property type="match status" value="1"/>
</dbReference>
<keyword evidence="2" id="KW-0067">ATP-binding</keyword>
<dbReference type="RefSeq" id="WP_048548015.1">
    <property type="nucleotide sequence ID" value="NZ_HF571038.1"/>
</dbReference>
<dbReference type="STRING" id="1193518.BN13_1090029"/>
<reference evidence="4 5" key="1">
    <citation type="journal article" date="2013" name="ISME J.">
        <title>A metabolic model for members of the genus Tetrasphaera involved in enhanced biological phosphorus removal.</title>
        <authorList>
            <person name="Kristiansen R."/>
            <person name="Nguyen H.T.T."/>
            <person name="Saunders A.M."/>
            <person name="Nielsen J.L."/>
            <person name="Wimmer R."/>
            <person name="Le V.Q."/>
            <person name="McIlroy S.J."/>
            <person name="Petrovski S."/>
            <person name="Seviour R.J."/>
            <person name="Calteau A."/>
            <person name="Nielsen K.L."/>
            <person name="Nielsen P.H."/>
        </authorList>
    </citation>
    <scope>NUCLEOTIDE SEQUENCE [LARGE SCALE GENOMIC DNA]</scope>
    <source>
        <strain evidence="4 5">Ben 74</strain>
    </source>
</reference>
<evidence type="ECO:0000313" key="4">
    <source>
        <dbReference type="EMBL" id="CCI51594.1"/>
    </source>
</evidence>
<evidence type="ECO:0000256" key="1">
    <source>
        <dbReference type="ARBA" id="ARBA00022741"/>
    </source>
</evidence>
<dbReference type="InterPro" id="IPR020845">
    <property type="entry name" value="AMP-binding_CS"/>
</dbReference>
<keyword evidence="5" id="KW-1185">Reference proteome</keyword>
<name>A0A077M4W1_9MICO</name>
<feature type="domain" description="AMP-dependent synthetase/ligase" evidence="3">
    <location>
        <begin position="28"/>
        <end position="440"/>
    </location>
</feature>
<dbReference type="GO" id="GO:0016020">
    <property type="term" value="C:membrane"/>
    <property type="evidence" value="ECO:0007669"/>
    <property type="project" value="TreeGrafter"/>
</dbReference>
<dbReference type="PANTHER" id="PTHR43272:SF33">
    <property type="entry name" value="AMP-BINDING DOMAIN-CONTAINING PROTEIN-RELATED"/>
    <property type="match status" value="1"/>
</dbReference>
<dbReference type="CDD" id="cd05907">
    <property type="entry name" value="VL_LC_FACS_like"/>
    <property type="match status" value="1"/>
</dbReference>
<dbReference type="Gene3D" id="3.40.50.12780">
    <property type="entry name" value="N-terminal domain of ligase-like"/>
    <property type="match status" value="1"/>
</dbReference>
<dbReference type="EMBL" id="CAJC01000012">
    <property type="protein sequence ID" value="CCI51594.1"/>
    <property type="molecule type" value="Genomic_DNA"/>
</dbReference>
<evidence type="ECO:0000256" key="2">
    <source>
        <dbReference type="ARBA" id="ARBA00022840"/>
    </source>
</evidence>
<dbReference type="OrthoDB" id="9803968at2"/>
<dbReference type="Pfam" id="PF00501">
    <property type="entry name" value="AMP-binding"/>
    <property type="match status" value="1"/>
</dbReference>
<dbReference type="PROSITE" id="PS00455">
    <property type="entry name" value="AMP_BINDING"/>
    <property type="match status" value="1"/>
</dbReference>
<accession>A0A077M4W1</accession>
<dbReference type="Pfam" id="PF23562">
    <property type="entry name" value="AMP-binding_C_3"/>
    <property type="match status" value="1"/>
</dbReference>
<comment type="caution">
    <text evidence="4">The sequence shown here is derived from an EMBL/GenBank/DDBJ whole genome shotgun (WGS) entry which is preliminary data.</text>
</comment>
<dbReference type="GO" id="GO:0004467">
    <property type="term" value="F:long-chain fatty acid-CoA ligase activity"/>
    <property type="evidence" value="ECO:0007669"/>
    <property type="project" value="TreeGrafter"/>
</dbReference>
<sequence>MPTTATPASEKIDEKMLADRAQSVGHLFRSRVQKTPNRVAYWYPTGDDYAKVTWAEVQDRVYPMAAGLISLGVQSEDRVALASGTRYEWALADLANMCAGTTTTTIYPTTIADDVAFILADSGSVAAFAEDATQVEKLRSIRDTIPDVRKVIVFDGEGDGDWVMSLAELEDAGRALLAEEPGAVDARIDSIESDHLATIIYTSGTTGRPKGVRLLHKTWTYQGAATGAIKILQEDDLQYLWLPLAHVFGKQLLTIPLQVGFPTVIDGRIDKIVENLPKVKPTFMAAVPRIFEKVHGNVSLMMQKEGGAKLKLFNWATGVGAKISDLEIAGQKPGVALAAQHRLADKLVLSTVRNRFGGNIRFFISGSAALNYEIAKWFHSVGLPVAEGYGLTETSSAAYVNRLENFKIGSVGWPLPGLETRIAEDGEILLRGEGIMSGYHNNPEATAEVLDDDGWFHTGDIGELDANGYLKITDRKKDLFKTSNGKYVAPSQLEASFKALCPYVSQILVHGNNRNFVSALVTLDAEAIKPWAAANGLGEKSYEEIVTSAQAHDMVQGYIEQLNGSLNRWEQVKKFSILGSDFTVDGGELTPSLKMKRKVVQDKFAKDLDAFYA</sequence>
<dbReference type="Proteomes" id="UP000035720">
    <property type="component" value="Unassembled WGS sequence"/>
</dbReference>
<dbReference type="PANTHER" id="PTHR43272">
    <property type="entry name" value="LONG-CHAIN-FATTY-ACID--COA LIGASE"/>
    <property type="match status" value="1"/>
</dbReference>
<dbReference type="GO" id="GO:0005524">
    <property type="term" value="F:ATP binding"/>
    <property type="evidence" value="ECO:0007669"/>
    <property type="project" value="UniProtKB-KW"/>
</dbReference>
<proteinExistence type="predicted"/>
<organism evidence="4 5">
    <name type="scientific">Nostocoides jenkinsii Ben 74</name>
    <dbReference type="NCBI Taxonomy" id="1193518"/>
    <lineage>
        <taxon>Bacteria</taxon>
        <taxon>Bacillati</taxon>
        <taxon>Actinomycetota</taxon>
        <taxon>Actinomycetes</taxon>
        <taxon>Micrococcales</taxon>
        <taxon>Intrasporangiaceae</taxon>
        <taxon>Nostocoides</taxon>
    </lineage>
</organism>
<evidence type="ECO:0000313" key="5">
    <source>
        <dbReference type="Proteomes" id="UP000035720"/>
    </source>
</evidence>
<keyword evidence="4" id="KW-0436">Ligase</keyword>
<dbReference type="InterPro" id="IPR042099">
    <property type="entry name" value="ANL_N_sf"/>
</dbReference>
<keyword evidence="1" id="KW-0547">Nucleotide-binding</keyword>
<protein>
    <submittedName>
        <fullName evidence="4">Putative long-chain fatty-acid CoA ligase</fullName>
    </submittedName>
</protein>
<gene>
    <name evidence="4" type="ORF">BN13_1090029</name>
</gene>
<dbReference type="InterPro" id="IPR000873">
    <property type="entry name" value="AMP-dep_synth/lig_dom"/>
</dbReference>